<feature type="transmembrane region" description="Helical" evidence="1">
    <location>
        <begin position="126"/>
        <end position="149"/>
    </location>
</feature>
<evidence type="ECO:0000259" key="2">
    <source>
        <dbReference type="Pfam" id="PF23113"/>
    </source>
</evidence>
<feature type="transmembrane region" description="Helical" evidence="1">
    <location>
        <begin position="170"/>
        <end position="195"/>
    </location>
</feature>
<dbReference type="PANTHER" id="PTHR13145">
    <property type="entry name" value="SSM4 PROTEIN"/>
    <property type="match status" value="1"/>
</dbReference>
<organism evidence="3 4">
    <name type="scientific">Arabidopsis suecica</name>
    <name type="common">Swedish thale-cress</name>
    <name type="synonym">Cardaminopsis suecica</name>
    <dbReference type="NCBI Taxonomy" id="45249"/>
    <lineage>
        <taxon>Eukaryota</taxon>
        <taxon>Viridiplantae</taxon>
        <taxon>Streptophyta</taxon>
        <taxon>Embryophyta</taxon>
        <taxon>Tracheophyta</taxon>
        <taxon>Spermatophyta</taxon>
        <taxon>Magnoliopsida</taxon>
        <taxon>eudicotyledons</taxon>
        <taxon>Gunneridae</taxon>
        <taxon>Pentapetalae</taxon>
        <taxon>rosids</taxon>
        <taxon>malvids</taxon>
        <taxon>Brassicales</taxon>
        <taxon>Brassicaceae</taxon>
        <taxon>Camelineae</taxon>
        <taxon>Arabidopsis</taxon>
    </lineage>
</organism>
<feature type="transmembrane region" description="Helical" evidence="1">
    <location>
        <begin position="234"/>
        <end position="263"/>
    </location>
</feature>
<keyword evidence="1" id="KW-1133">Transmembrane helix</keyword>
<comment type="caution">
    <text evidence="3">The sequence shown here is derived from an EMBL/GenBank/DDBJ whole genome shotgun (WGS) entry which is preliminary data.</text>
</comment>
<evidence type="ECO:0000256" key="1">
    <source>
        <dbReference type="SAM" id="Phobius"/>
    </source>
</evidence>
<feature type="transmembrane region" description="Helical" evidence="1">
    <location>
        <begin position="791"/>
        <end position="810"/>
    </location>
</feature>
<protein>
    <recommendedName>
        <fullName evidence="2">E3 ubiquitin-protein ligase MARCHF6-like C-terminal domain-containing protein</fullName>
    </recommendedName>
</protein>
<dbReference type="Proteomes" id="UP000694251">
    <property type="component" value="Chromosome 8"/>
</dbReference>
<dbReference type="InterPro" id="IPR056521">
    <property type="entry name" value="MARCHF6-like_C"/>
</dbReference>
<feature type="transmembrane region" description="Helical" evidence="1">
    <location>
        <begin position="88"/>
        <end position="106"/>
    </location>
</feature>
<dbReference type="Pfam" id="PF23113">
    <property type="entry name" value="MARCHF6_C"/>
    <property type="match status" value="1"/>
</dbReference>
<dbReference type="OrthoDB" id="1108038at2759"/>
<feature type="transmembrane region" description="Helical" evidence="1">
    <location>
        <begin position="740"/>
        <end position="763"/>
    </location>
</feature>
<proteinExistence type="predicted"/>
<dbReference type="AlphaFoldDB" id="A0A8T2B5R2"/>
<keyword evidence="1" id="KW-0812">Transmembrane</keyword>
<dbReference type="GO" id="GO:0005789">
    <property type="term" value="C:endoplasmic reticulum membrane"/>
    <property type="evidence" value="ECO:0007669"/>
    <property type="project" value="TreeGrafter"/>
</dbReference>
<feature type="transmembrane region" description="Helical" evidence="1">
    <location>
        <begin position="306"/>
        <end position="325"/>
    </location>
</feature>
<evidence type="ECO:0000313" key="4">
    <source>
        <dbReference type="Proteomes" id="UP000694251"/>
    </source>
</evidence>
<keyword evidence="1" id="KW-0472">Membrane</keyword>
<feature type="transmembrane region" description="Helical" evidence="1">
    <location>
        <begin position="830"/>
        <end position="848"/>
    </location>
</feature>
<accession>A0A8T2B5R2</accession>
<dbReference type="GO" id="GO:0036503">
    <property type="term" value="P:ERAD pathway"/>
    <property type="evidence" value="ECO:0007669"/>
    <property type="project" value="TreeGrafter"/>
</dbReference>
<feature type="transmembrane region" description="Helical" evidence="1">
    <location>
        <begin position="697"/>
        <end position="720"/>
    </location>
</feature>
<feature type="transmembrane region" description="Helical" evidence="1">
    <location>
        <begin position="449"/>
        <end position="471"/>
    </location>
</feature>
<dbReference type="PANTHER" id="PTHR13145:SF7">
    <property type="entry name" value="RING-CH-TYPE DOMAIN-CONTAINING PROTEIN"/>
    <property type="match status" value="1"/>
</dbReference>
<keyword evidence="4" id="KW-1185">Reference proteome</keyword>
<feature type="transmembrane region" description="Helical" evidence="1">
    <location>
        <begin position="656"/>
        <end position="676"/>
    </location>
</feature>
<reference evidence="3 4" key="1">
    <citation type="submission" date="2020-12" db="EMBL/GenBank/DDBJ databases">
        <title>Concerted genomic and epigenomic changes stabilize Arabidopsis allopolyploids.</title>
        <authorList>
            <person name="Chen Z."/>
        </authorList>
    </citation>
    <scope>NUCLEOTIDE SEQUENCE [LARGE SCALE GENOMIC DNA]</scope>
    <source>
        <strain evidence="3">As9502</strain>
        <tissue evidence="3">Leaf</tissue>
    </source>
</reference>
<feature type="transmembrane region" description="Helical" evidence="1">
    <location>
        <begin position="275"/>
        <end position="294"/>
    </location>
</feature>
<gene>
    <name evidence="3" type="ORF">ISN44_As08g011860</name>
</gene>
<feature type="domain" description="E3 ubiquitin-protein ligase MARCHF6-like C-terminal" evidence="2">
    <location>
        <begin position="688"/>
        <end position="857"/>
    </location>
</feature>
<sequence length="886" mass="102373">MDVSPAITQIDGYGQNVPTGDTDNDEDEDFIHQDCLRFWLNRRRHKKCEVCGRSYSIVPVYSENAPERLPCNEFLIGVLLRVARYMKLIVPWILLILFNTYCNSLYPLGREFAAEFQSGFWMSPKFASLCAGLLYILIILCVMTTLTTIRMEVGDLNVRRFPDGVPPENGLLQGVIGGVVKFLWKYMIILCDWYFHKLVYFLGPPRGLIHVPPNAPLHEFGVIRRLLFFMDDNAFAALAISVYVPFLFVLLPFSVGWIVLATVGGSYLSGNSPFILGYTMILSFSLAYLGILFTLDHYSFPAIVRWFTFGVHFITVKLPCLLWVFSVEACKNISVIEDAFVSCFKIDVLPRITACWLEFCTSRWIGFHFITVKLPLICTSPLFETTNSQRFEILSHFPGMMILRWCLGFCCLIIADSYRELIQEIIHKRAFWYLLDVTDPDYKITKLNFGYSLFVIAFHGVLLVILTHLPIKAITSISPSFFPLDLWVNHEKPFLGAYSIYFNLLRYGPQWLLKHTIPAMRLIVHNWIITVSAWLQLSDFMLVIPRGEDFHRTDQNVRPMMQPRRPYDDNLMFLLYSIAEGSVVTMHEYQNAEDDNQDQRDNRFLPRIGLMLVLAALSLFLMSTAFMALPILAGRVFSDSLSFIMLRFGIKHDDLFAFWIGCYILRAIYDSTCFAFDHTRRGRTDLLLKYIWIRIRIGLFFSIWISVIPGFLGLLIDLMIIIPSRVPLNESPVYFLIQDWLIGVVLLHIWTFLTMLTPINWFATKAWRLKFERIRNVGINRLPSMWLLRDVIGSIINTLVTTLSIPYLLAKALFPLLGFSQSINLAVERCIWPALLALITVWFMAKLTRDLIIYLHQLVFNERYLVGERVDNLTEDPEQGIIIYGT</sequence>
<evidence type="ECO:0000313" key="3">
    <source>
        <dbReference type="EMBL" id="KAG7581513.1"/>
    </source>
</evidence>
<name>A0A8T2B5R2_ARASU</name>
<dbReference type="EMBL" id="JAEFBJ010000008">
    <property type="protein sequence ID" value="KAG7581513.1"/>
    <property type="molecule type" value="Genomic_DNA"/>
</dbReference>
<feature type="transmembrane region" description="Helical" evidence="1">
    <location>
        <begin position="610"/>
        <end position="636"/>
    </location>
</feature>